<protein>
    <submittedName>
        <fullName evidence="2">Os07g0554850 protein</fullName>
    </submittedName>
</protein>
<evidence type="ECO:0000313" key="3">
    <source>
        <dbReference type="Proteomes" id="UP000059680"/>
    </source>
</evidence>
<dbReference type="InParanoid" id="A0A0P0X7U6"/>
<name>A0A0P0X7U6_ORYSJ</name>
<gene>
    <name evidence="2" type="ordered locus">Os07g0554850</name>
    <name evidence="2" type="ORF">OSNPB_070554850</name>
</gene>
<dbReference type="EMBL" id="AP014963">
    <property type="protein sequence ID" value="BAT02088.1"/>
    <property type="molecule type" value="Genomic_DNA"/>
</dbReference>
<reference evidence="2 3" key="3">
    <citation type="journal article" date="2013" name="Rice">
        <title>Improvement of the Oryza sativa Nipponbare reference genome using next generation sequence and optical map data.</title>
        <authorList>
            <person name="Kawahara Y."/>
            <person name="de la Bastide M."/>
            <person name="Hamilton J.P."/>
            <person name="Kanamori H."/>
            <person name="McCombie W.R."/>
            <person name="Ouyang S."/>
            <person name="Schwartz D.C."/>
            <person name="Tanaka T."/>
            <person name="Wu J."/>
            <person name="Zhou S."/>
            <person name="Childs K.L."/>
            <person name="Davidson R.M."/>
            <person name="Lin H."/>
            <person name="Quesada-Ocampo L."/>
            <person name="Vaillancourt B."/>
            <person name="Sakai H."/>
            <person name="Lee S.S."/>
            <person name="Kim J."/>
            <person name="Numa H."/>
            <person name="Itoh T."/>
            <person name="Buell C.R."/>
            <person name="Matsumoto T."/>
        </authorList>
    </citation>
    <scope>NUCLEOTIDE SEQUENCE [LARGE SCALE GENOMIC DNA]</scope>
    <source>
        <strain evidence="3">cv. Nipponbare</strain>
    </source>
</reference>
<feature type="compositionally biased region" description="Low complexity" evidence="1">
    <location>
        <begin position="86"/>
        <end position="102"/>
    </location>
</feature>
<dbReference type="PaxDb" id="39947-A0A0P0X7U6"/>
<reference evidence="3" key="1">
    <citation type="journal article" date="2005" name="Nature">
        <title>The map-based sequence of the rice genome.</title>
        <authorList>
            <consortium name="International rice genome sequencing project (IRGSP)"/>
            <person name="Matsumoto T."/>
            <person name="Wu J."/>
            <person name="Kanamori H."/>
            <person name="Katayose Y."/>
            <person name="Fujisawa M."/>
            <person name="Namiki N."/>
            <person name="Mizuno H."/>
            <person name="Yamamoto K."/>
            <person name="Antonio B.A."/>
            <person name="Baba T."/>
            <person name="Sakata K."/>
            <person name="Nagamura Y."/>
            <person name="Aoki H."/>
            <person name="Arikawa K."/>
            <person name="Arita K."/>
            <person name="Bito T."/>
            <person name="Chiden Y."/>
            <person name="Fujitsuka N."/>
            <person name="Fukunaka R."/>
            <person name="Hamada M."/>
            <person name="Harada C."/>
            <person name="Hayashi A."/>
            <person name="Hijishita S."/>
            <person name="Honda M."/>
            <person name="Hosokawa S."/>
            <person name="Ichikawa Y."/>
            <person name="Idonuma A."/>
            <person name="Iijima M."/>
            <person name="Ikeda M."/>
            <person name="Ikeno M."/>
            <person name="Ito K."/>
            <person name="Ito S."/>
            <person name="Ito T."/>
            <person name="Ito Y."/>
            <person name="Ito Y."/>
            <person name="Iwabuchi A."/>
            <person name="Kamiya K."/>
            <person name="Karasawa W."/>
            <person name="Kurita K."/>
            <person name="Katagiri S."/>
            <person name="Kikuta A."/>
            <person name="Kobayashi H."/>
            <person name="Kobayashi N."/>
            <person name="Machita K."/>
            <person name="Maehara T."/>
            <person name="Masukawa M."/>
            <person name="Mizubayashi T."/>
            <person name="Mukai Y."/>
            <person name="Nagasaki H."/>
            <person name="Nagata Y."/>
            <person name="Naito S."/>
            <person name="Nakashima M."/>
            <person name="Nakama Y."/>
            <person name="Nakamichi Y."/>
            <person name="Nakamura M."/>
            <person name="Meguro A."/>
            <person name="Negishi M."/>
            <person name="Ohta I."/>
            <person name="Ohta T."/>
            <person name="Okamoto M."/>
            <person name="Ono N."/>
            <person name="Saji S."/>
            <person name="Sakaguchi M."/>
            <person name="Sakai K."/>
            <person name="Shibata M."/>
            <person name="Shimokawa T."/>
            <person name="Song J."/>
            <person name="Takazaki Y."/>
            <person name="Terasawa K."/>
            <person name="Tsugane M."/>
            <person name="Tsuji K."/>
            <person name="Ueda S."/>
            <person name="Waki K."/>
            <person name="Yamagata H."/>
            <person name="Yamamoto M."/>
            <person name="Yamamoto S."/>
            <person name="Yamane H."/>
            <person name="Yoshiki S."/>
            <person name="Yoshihara R."/>
            <person name="Yukawa K."/>
            <person name="Zhong H."/>
            <person name="Yano M."/>
            <person name="Yuan Q."/>
            <person name="Ouyang S."/>
            <person name="Liu J."/>
            <person name="Jones K.M."/>
            <person name="Gansberger K."/>
            <person name="Moffat K."/>
            <person name="Hill J."/>
            <person name="Bera J."/>
            <person name="Fadrosh D."/>
            <person name="Jin S."/>
            <person name="Johri S."/>
            <person name="Kim M."/>
            <person name="Overton L."/>
            <person name="Reardon M."/>
            <person name="Tsitrin T."/>
            <person name="Vuong H."/>
            <person name="Weaver B."/>
            <person name="Ciecko A."/>
            <person name="Tallon L."/>
            <person name="Jackson J."/>
            <person name="Pai G."/>
            <person name="Aken S.V."/>
            <person name="Utterback T."/>
            <person name="Reidmuller S."/>
            <person name="Feldblyum T."/>
            <person name="Hsiao J."/>
            <person name="Zismann V."/>
            <person name="Iobst S."/>
            <person name="de Vazeille A.R."/>
            <person name="Buell C.R."/>
            <person name="Ying K."/>
            <person name="Li Y."/>
            <person name="Lu T."/>
            <person name="Huang Y."/>
            <person name="Zhao Q."/>
            <person name="Feng Q."/>
            <person name="Zhang L."/>
            <person name="Zhu J."/>
            <person name="Weng Q."/>
            <person name="Mu J."/>
            <person name="Lu Y."/>
            <person name="Fan D."/>
            <person name="Liu Y."/>
            <person name="Guan J."/>
            <person name="Zhang Y."/>
            <person name="Yu S."/>
            <person name="Liu X."/>
            <person name="Zhang Y."/>
            <person name="Hong G."/>
            <person name="Han B."/>
            <person name="Choisne N."/>
            <person name="Demange N."/>
            <person name="Orjeda G."/>
            <person name="Samain S."/>
            <person name="Cattolico L."/>
            <person name="Pelletier E."/>
            <person name="Couloux A."/>
            <person name="Segurens B."/>
            <person name="Wincker P."/>
            <person name="D'Hont A."/>
            <person name="Scarpelli C."/>
            <person name="Weissenbach J."/>
            <person name="Salanoubat M."/>
            <person name="Quetier F."/>
            <person name="Yu Y."/>
            <person name="Kim H.R."/>
            <person name="Rambo T."/>
            <person name="Currie J."/>
            <person name="Collura K."/>
            <person name="Luo M."/>
            <person name="Yang T."/>
            <person name="Ammiraju J.S.S."/>
            <person name="Engler F."/>
            <person name="Soderlund C."/>
            <person name="Wing R.A."/>
            <person name="Palmer L.E."/>
            <person name="de la Bastide M."/>
            <person name="Spiegel L."/>
            <person name="Nascimento L."/>
            <person name="Zutavern T."/>
            <person name="O'Shaughnessy A."/>
            <person name="Dike S."/>
            <person name="Dedhia N."/>
            <person name="Preston R."/>
            <person name="Balija V."/>
            <person name="McCombie W.R."/>
            <person name="Chow T."/>
            <person name="Chen H."/>
            <person name="Chung M."/>
            <person name="Chen C."/>
            <person name="Shaw J."/>
            <person name="Wu H."/>
            <person name="Hsiao K."/>
            <person name="Chao Y."/>
            <person name="Chu M."/>
            <person name="Cheng C."/>
            <person name="Hour A."/>
            <person name="Lee P."/>
            <person name="Lin S."/>
            <person name="Lin Y."/>
            <person name="Liou J."/>
            <person name="Liu S."/>
            <person name="Hsing Y."/>
            <person name="Raghuvanshi S."/>
            <person name="Mohanty A."/>
            <person name="Bharti A.K."/>
            <person name="Gaur A."/>
            <person name="Gupta V."/>
            <person name="Kumar D."/>
            <person name="Ravi V."/>
            <person name="Vij S."/>
            <person name="Kapur A."/>
            <person name="Khurana P."/>
            <person name="Khurana P."/>
            <person name="Khurana J.P."/>
            <person name="Tyagi A.K."/>
            <person name="Gaikwad K."/>
            <person name="Singh A."/>
            <person name="Dalal V."/>
            <person name="Srivastava S."/>
            <person name="Dixit A."/>
            <person name="Pal A.K."/>
            <person name="Ghazi I.A."/>
            <person name="Yadav M."/>
            <person name="Pandit A."/>
            <person name="Bhargava A."/>
            <person name="Sureshbabu K."/>
            <person name="Batra K."/>
            <person name="Sharma T.R."/>
            <person name="Mohapatra T."/>
            <person name="Singh N.K."/>
            <person name="Messing J."/>
            <person name="Nelson A.B."/>
            <person name="Fuks G."/>
            <person name="Kavchok S."/>
            <person name="Keizer G."/>
            <person name="Linton E."/>
            <person name="Llaca V."/>
            <person name="Song R."/>
            <person name="Tanyolac B."/>
            <person name="Young S."/>
            <person name="Ho-Il K."/>
            <person name="Hahn J.H."/>
            <person name="Sangsakoo G."/>
            <person name="Vanavichit A."/>
            <person name="de Mattos Luiz.A.T."/>
            <person name="Zimmer P.D."/>
            <person name="Malone G."/>
            <person name="Dellagostin O."/>
            <person name="de Oliveira A.C."/>
            <person name="Bevan M."/>
            <person name="Bancroft I."/>
            <person name="Minx P."/>
            <person name="Cordum H."/>
            <person name="Wilson R."/>
            <person name="Cheng Z."/>
            <person name="Jin W."/>
            <person name="Jiang J."/>
            <person name="Leong S.A."/>
            <person name="Iwama H."/>
            <person name="Gojobori T."/>
            <person name="Itoh T."/>
            <person name="Niimura Y."/>
            <person name="Fujii Y."/>
            <person name="Habara T."/>
            <person name="Sakai H."/>
            <person name="Sato Y."/>
            <person name="Wilson G."/>
            <person name="Kumar K."/>
            <person name="McCouch S."/>
            <person name="Juretic N."/>
            <person name="Hoen D."/>
            <person name="Wright S."/>
            <person name="Bruskiewich R."/>
            <person name="Bureau T."/>
            <person name="Miyao A."/>
            <person name="Hirochika H."/>
            <person name="Nishikawa T."/>
            <person name="Kadowaki K."/>
            <person name="Sugiura M."/>
            <person name="Burr B."/>
            <person name="Sasaki T."/>
        </authorList>
    </citation>
    <scope>NUCLEOTIDE SEQUENCE [LARGE SCALE GENOMIC DNA]</scope>
    <source>
        <strain evidence="3">cv. Nipponbare</strain>
    </source>
</reference>
<dbReference type="Proteomes" id="UP000059680">
    <property type="component" value="Chromosome 7"/>
</dbReference>
<evidence type="ECO:0000313" key="2">
    <source>
        <dbReference type="EMBL" id="BAT02088.1"/>
    </source>
</evidence>
<evidence type="ECO:0000256" key="1">
    <source>
        <dbReference type="SAM" id="MobiDB-lite"/>
    </source>
</evidence>
<accession>A0A0P0X7U6</accession>
<dbReference type="AlphaFoldDB" id="A0A0P0X7U6"/>
<feature type="region of interest" description="Disordered" evidence="1">
    <location>
        <begin position="56"/>
        <end position="102"/>
    </location>
</feature>
<dbReference type="Gramene" id="Os07t0554850-00">
    <property type="protein sequence ID" value="Os07t0554850-00"/>
    <property type="gene ID" value="Os07g0554850"/>
</dbReference>
<reference evidence="2 3" key="2">
    <citation type="journal article" date="2013" name="Plant Cell Physiol.">
        <title>Rice Annotation Project Database (RAP-DB): an integrative and interactive database for rice genomics.</title>
        <authorList>
            <person name="Sakai H."/>
            <person name="Lee S.S."/>
            <person name="Tanaka T."/>
            <person name="Numa H."/>
            <person name="Kim J."/>
            <person name="Kawahara Y."/>
            <person name="Wakimoto H."/>
            <person name="Yang C.C."/>
            <person name="Iwamoto M."/>
            <person name="Abe T."/>
            <person name="Yamada Y."/>
            <person name="Muto A."/>
            <person name="Inokuchi H."/>
            <person name="Ikemura T."/>
            <person name="Matsumoto T."/>
            <person name="Sasaki T."/>
            <person name="Itoh T."/>
        </authorList>
    </citation>
    <scope>NUCLEOTIDE SEQUENCE [LARGE SCALE GENOMIC DNA]</scope>
    <source>
        <strain evidence="3">cv. Nipponbare</strain>
    </source>
</reference>
<proteinExistence type="predicted"/>
<organism evidence="2 3">
    <name type="scientific">Oryza sativa subsp. japonica</name>
    <name type="common">Rice</name>
    <dbReference type="NCBI Taxonomy" id="39947"/>
    <lineage>
        <taxon>Eukaryota</taxon>
        <taxon>Viridiplantae</taxon>
        <taxon>Streptophyta</taxon>
        <taxon>Embryophyta</taxon>
        <taxon>Tracheophyta</taxon>
        <taxon>Spermatophyta</taxon>
        <taxon>Magnoliopsida</taxon>
        <taxon>Liliopsida</taxon>
        <taxon>Poales</taxon>
        <taxon>Poaceae</taxon>
        <taxon>BOP clade</taxon>
        <taxon>Oryzoideae</taxon>
        <taxon>Oryzeae</taxon>
        <taxon>Oryzinae</taxon>
        <taxon>Oryza</taxon>
        <taxon>Oryza sativa</taxon>
    </lineage>
</organism>
<sequence>MLPCTWNRQNISASQVDVPLIRAAQPSYSTARHSPASQGKINAISLVRPRAMYITRNEAPPTSSSSSSAAVAGARKGSKQRKLWPSRSRGSIRSCGISVRMA</sequence>
<keyword evidence="3" id="KW-1185">Reference proteome</keyword>